<name>A0ABY5MEM7_9ACTN</name>
<evidence type="ECO:0000313" key="2">
    <source>
        <dbReference type="Proteomes" id="UP001316184"/>
    </source>
</evidence>
<gene>
    <name evidence="1" type="ORF">NQV15_02950</name>
</gene>
<reference evidence="1 2" key="1">
    <citation type="submission" date="2022-08" db="EMBL/GenBank/DDBJ databases">
        <title>novel species in genus Aeromicrobium.</title>
        <authorList>
            <person name="Ye L."/>
        </authorList>
    </citation>
    <scope>NUCLEOTIDE SEQUENCE [LARGE SCALE GENOMIC DNA]</scope>
    <source>
        <strain evidence="2">zg-Y1379</strain>
    </source>
</reference>
<dbReference type="Proteomes" id="UP001316184">
    <property type="component" value="Chromosome"/>
</dbReference>
<organism evidence="1 2">
    <name type="scientific">Aeromicrobium wangtongii</name>
    <dbReference type="NCBI Taxonomy" id="2969247"/>
    <lineage>
        <taxon>Bacteria</taxon>
        <taxon>Bacillati</taxon>
        <taxon>Actinomycetota</taxon>
        <taxon>Actinomycetes</taxon>
        <taxon>Propionibacteriales</taxon>
        <taxon>Nocardioidaceae</taxon>
        <taxon>Aeromicrobium</taxon>
    </lineage>
</organism>
<dbReference type="RefSeq" id="WP_232398115.1">
    <property type="nucleotide sequence ID" value="NZ_CP102173.1"/>
</dbReference>
<evidence type="ECO:0000313" key="1">
    <source>
        <dbReference type="EMBL" id="UUP14291.1"/>
    </source>
</evidence>
<proteinExistence type="predicted"/>
<accession>A0ABY5MEM7</accession>
<protein>
    <submittedName>
        <fullName evidence="1">Uncharacterized protein</fullName>
    </submittedName>
</protein>
<dbReference type="EMBL" id="CP102173">
    <property type="protein sequence ID" value="UUP14291.1"/>
    <property type="molecule type" value="Genomic_DNA"/>
</dbReference>
<keyword evidence="2" id="KW-1185">Reference proteome</keyword>
<sequence>MWTWVDGAEDIVEDGGFAVGDAVAWPALTRDFDELLPQLPDGLEAEVTSAVDDGGDTEIAGTISRIVMLTGRRRMLAHEISATPAEHVQVLDMAGFLVHLDATGA</sequence>